<keyword evidence="7" id="KW-1185">Reference proteome</keyword>
<evidence type="ECO:0000256" key="1">
    <source>
        <dbReference type="ARBA" id="ARBA00000085"/>
    </source>
</evidence>
<dbReference type="GO" id="GO:0000155">
    <property type="term" value="F:phosphorelay sensor kinase activity"/>
    <property type="evidence" value="ECO:0007669"/>
    <property type="project" value="InterPro"/>
</dbReference>
<dbReference type="InterPro" id="IPR052162">
    <property type="entry name" value="Sensor_kinase/Photoreceptor"/>
</dbReference>
<dbReference type="PANTHER" id="PTHR43304:SF1">
    <property type="entry name" value="PAC DOMAIN-CONTAINING PROTEIN"/>
    <property type="match status" value="1"/>
</dbReference>
<comment type="caution">
    <text evidence="6">The sequence shown here is derived from an EMBL/GenBank/DDBJ whole genome shotgun (WGS) entry which is preliminary data.</text>
</comment>
<protein>
    <recommendedName>
        <fullName evidence="2">histidine kinase</fullName>
        <ecNumber evidence="2">2.7.13.3</ecNumber>
    </recommendedName>
</protein>
<evidence type="ECO:0000313" key="7">
    <source>
        <dbReference type="Proteomes" id="UP000629098"/>
    </source>
</evidence>
<dbReference type="AlphaFoldDB" id="A0A8J6XF84"/>
<evidence type="ECO:0000313" key="6">
    <source>
        <dbReference type="EMBL" id="MBD2775520.1"/>
    </source>
</evidence>
<comment type="catalytic activity">
    <reaction evidence="1">
        <text>ATP + protein L-histidine = ADP + protein N-phospho-L-histidine.</text>
        <dbReference type="EC" id="2.7.13.3"/>
    </reaction>
</comment>
<dbReference type="Proteomes" id="UP000629098">
    <property type="component" value="Unassembled WGS sequence"/>
</dbReference>
<dbReference type="EMBL" id="JACXAE010000082">
    <property type="protein sequence ID" value="MBD2775520.1"/>
    <property type="molecule type" value="Genomic_DNA"/>
</dbReference>
<evidence type="ECO:0000256" key="4">
    <source>
        <dbReference type="ARBA" id="ARBA00022679"/>
    </source>
</evidence>
<evidence type="ECO:0000256" key="5">
    <source>
        <dbReference type="ARBA" id="ARBA00022777"/>
    </source>
</evidence>
<sequence length="131" mass="14273">MLALLEDYGEQLDSLGQDYARYISDAALQMDTLISDLLGYSRLSRRDINLQPTDLTIVVQDALNQLGALQEGAEVLVESPLPHVIAHGTKLVQVVTNYINKRDKICRAWCSTKGAGVDSGATELDTPVGSR</sequence>
<keyword evidence="4" id="KW-0808">Transferase</keyword>
<keyword evidence="3" id="KW-0597">Phosphoprotein</keyword>
<organism evidence="6 7">
    <name type="scientific">Iningainema tapete BLCC-T55</name>
    <dbReference type="NCBI Taxonomy" id="2748662"/>
    <lineage>
        <taxon>Bacteria</taxon>
        <taxon>Bacillati</taxon>
        <taxon>Cyanobacteriota</taxon>
        <taxon>Cyanophyceae</taxon>
        <taxon>Nostocales</taxon>
        <taxon>Scytonemataceae</taxon>
        <taxon>Iningainema tapete</taxon>
    </lineage>
</organism>
<evidence type="ECO:0000256" key="3">
    <source>
        <dbReference type="ARBA" id="ARBA00022553"/>
    </source>
</evidence>
<dbReference type="PANTHER" id="PTHR43304">
    <property type="entry name" value="PHYTOCHROME-LIKE PROTEIN CPH1"/>
    <property type="match status" value="1"/>
</dbReference>
<dbReference type="InterPro" id="IPR036890">
    <property type="entry name" value="HATPase_C_sf"/>
</dbReference>
<keyword evidence="5" id="KW-0418">Kinase</keyword>
<evidence type="ECO:0000256" key="2">
    <source>
        <dbReference type="ARBA" id="ARBA00012438"/>
    </source>
</evidence>
<dbReference type="EC" id="2.7.13.3" evidence="2"/>
<name>A0A8J6XF84_9CYAN</name>
<dbReference type="Gene3D" id="3.30.565.10">
    <property type="entry name" value="Histidine kinase-like ATPase, C-terminal domain"/>
    <property type="match status" value="1"/>
</dbReference>
<dbReference type="InterPro" id="IPR003661">
    <property type="entry name" value="HisK_dim/P_dom"/>
</dbReference>
<reference evidence="6" key="1">
    <citation type="submission" date="2020-09" db="EMBL/GenBank/DDBJ databases">
        <title>Iningainema tapete sp. nov. (Scytonemataceae, Cyanobacteria) from greenhouses in central Florida (USA) produces two types of nodularin with biosynthetic potential for microcystin-LR and anabaenopeptins.</title>
        <authorList>
            <person name="Berthold D.E."/>
            <person name="Lefler F.W."/>
            <person name="Huang I.-S."/>
            <person name="Abdulla H."/>
            <person name="Zimba P.V."/>
            <person name="Laughinghouse H.D. IV."/>
        </authorList>
    </citation>
    <scope>NUCLEOTIDE SEQUENCE</scope>
    <source>
        <strain evidence="6">BLCCT55</strain>
    </source>
</reference>
<dbReference type="CDD" id="cd00082">
    <property type="entry name" value="HisKA"/>
    <property type="match status" value="1"/>
</dbReference>
<proteinExistence type="predicted"/>
<gene>
    <name evidence="6" type="ORF">ICL16_26535</name>
</gene>
<accession>A0A8J6XF84</accession>